<dbReference type="InterPro" id="IPR011990">
    <property type="entry name" value="TPR-like_helical_dom_sf"/>
</dbReference>
<dbReference type="InterPro" id="IPR019734">
    <property type="entry name" value="TPR_rpt"/>
</dbReference>
<feature type="signal peptide" evidence="2">
    <location>
        <begin position="1"/>
        <end position="18"/>
    </location>
</feature>
<feature type="repeat" description="TPR" evidence="1">
    <location>
        <begin position="60"/>
        <end position="93"/>
    </location>
</feature>
<dbReference type="RefSeq" id="WP_066800706.1">
    <property type="nucleotide sequence ID" value="NZ_CP014206.1"/>
</dbReference>
<reference evidence="3 5" key="1">
    <citation type="journal article" date="2016" name="Front. Microbiol.">
        <title>Genome Sequence of the Piezophilic, Mesophilic Sulfate-Reducing Bacterium Desulfovibrio indicus J2T.</title>
        <authorList>
            <person name="Cao J."/>
            <person name="Maignien L."/>
            <person name="Shao Z."/>
            <person name="Alain K."/>
            <person name="Jebbar M."/>
        </authorList>
    </citation>
    <scope>NUCLEOTIDE SEQUENCE [LARGE SCALE GENOMIC DNA]</scope>
    <source>
        <strain evidence="3 5">J2</strain>
    </source>
</reference>
<evidence type="ECO:0000313" key="3">
    <source>
        <dbReference type="EMBL" id="AMK10368.1"/>
    </source>
</evidence>
<keyword evidence="5" id="KW-1185">Reference proteome</keyword>
<evidence type="ECO:0000313" key="4">
    <source>
        <dbReference type="EMBL" id="TDT89244.1"/>
    </source>
</evidence>
<reference evidence="4 6" key="2">
    <citation type="submission" date="2019-03" db="EMBL/GenBank/DDBJ databases">
        <title>Genomic Encyclopedia of Type Strains, Phase IV (KMG-IV): sequencing the most valuable type-strain genomes for metagenomic binning, comparative biology and taxonomic classification.</title>
        <authorList>
            <person name="Goeker M."/>
        </authorList>
    </citation>
    <scope>NUCLEOTIDE SEQUENCE [LARGE SCALE GENOMIC DNA]</scope>
    <source>
        <strain evidence="4 6">DSM 101483</strain>
    </source>
</reference>
<dbReference type="KEGG" id="dej:AWY79_04185"/>
<sequence>MKILILCLTLLLPCWATAGDIPQVCREAEALSGMPDANAEKELGLYEQCLKTELPPLVRASALFNMAVIYQDMGQWRKALEHYEASAHSNPEDFQAYSNMAWILATCPVASVRDSERALALAGKACTLSANLGTLDTYAAALARAGQFDKAASMQRKLVDQARQADGFPPEITKEMKERLDLYASGSPYTETIPSATY</sequence>
<dbReference type="SMART" id="SM00028">
    <property type="entry name" value="TPR"/>
    <property type="match status" value="1"/>
</dbReference>
<keyword evidence="2" id="KW-0732">Signal</keyword>
<dbReference type="Gene3D" id="1.25.40.10">
    <property type="entry name" value="Tetratricopeptide repeat domain"/>
    <property type="match status" value="1"/>
</dbReference>
<dbReference type="Proteomes" id="UP000055611">
    <property type="component" value="Chromosome"/>
</dbReference>
<evidence type="ECO:0000256" key="1">
    <source>
        <dbReference type="PROSITE-ProRule" id="PRU00339"/>
    </source>
</evidence>
<dbReference type="EMBL" id="SOBK01000004">
    <property type="protein sequence ID" value="TDT89244.1"/>
    <property type="molecule type" value="Genomic_DNA"/>
</dbReference>
<dbReference type="OrthoDB" id="9814069at2"/>
<dbReference type="EMBL" id="CP014206">
    <property type="protein sequence ID" value="AMK10368.1"/>
    <property type="molecule type" value="Genomic_DNA"/>
</dbReference>
<evidence type="ECO:0000256" key="2">
    <source>
        <dbReference type="SAM" id="SignalP"/>
    </source>
</evidence>
<protein>
    <submittedName>
        <fullName evidence="4">Tetratricopeptide repeat protein</fullName>
    </submittedName>
</protein>
<keyword evidence="1" id="KW-0802">TPR repeat</keyword>
<proteinExistence type="predicted"/>
<name>A0A126QL20_9BACT</name>
<evidence type="ECO:0000313" key="6">
    <source>
        <dbReference type="Proteomes" id="UP000295506"/>
    </source>
</evidence>
<dbReference type="AlphaFoldDB" id="A0A126QL20"/>
<feature type="chain" id="PRO_5044548124" evidence="2">
    <location>
        <begin position="19"/>
        <end position="198"/>
    </location>
</feature>
<organism evidence="4 6">
    <name type="scientific">Pseudodesulfovibrio indicus</name>
    <dbReference type="NCBI Taxonomy" id="1716143"/>
    <lineage>
        <taxon>Bacteria</taxon>
        <taxon>Pseudomonadati</taxon>
        <taxon>Thermodesulfobacteriota</taxon>
        <taxon>Desulfovibrionia</taxon>
        <taxon>Desulfovibrionales</taxon>
        <taxon>Desulfovibrionaceae</taxon>
    </lineage>
</organism>
<gene>
    <name evidence="3" type="ORF">AWY79_04185</name>
    <name evidence="4" type="ORF">EDC59_104237</name>
</gene>
<dbReference type="SUPFAM" id="SSF48452">
    <property type="entry name" value="TPR-like"/>
    <property type="match status" value="1"/>
</dbReference>
<dbReference type="Proteomes" id="UP000295506">
    <property type="component" value="Unassembled WGS sequence"/>
</dbReference>
<accession>A0A126QL20</accession>
<evidence type="ECO:0000313" key="5">
    <source>
        <dbReference type="Proteomes" id="UP000055611"/>
    </source>
</evidence>
<dbReference type="PROSITE" id="PS50005">
    <property type="entry name" value="TPR"/>
    <property type="match status" value="1"/>
</dbReference>